<dbReference type="NCBIfam" id="TIGR00229">
    <property type="entry name" value="sensory_box"/>
    <property type="match status" value="2"/>
</dbReference>
<evidence type="ECO:0000256" key="9">
    <source>
        <dbReference type="ARBA" id="ARBA00022777"/>
    </source>
</evidence>
<evidence type="ECO:0000256" key="10">
    <source>
        <dbReference type="ARBA" id="ARBA00022840"/>
    </source>
</evidence>
<dbReference type="Pfam" id="PF13426">
    <property type="entry name" value="PAS_9"/>
    <property type="match status" value="1"/>
</dbReference>
<keyword evidence="6" id="KW-0808">Transferase</keyword>
<dbReference type="PANTHER" id="PTHR41523:SF8">
    <property type="entry name" value="ETHYLENE RESPONSE SENSOR PROTEIN"/>
    <property type="match status" value="1"/>
</dbReference>
<evidence type="ECO:0000313" key="15">
    <source>
        <dbReference type="Proteomes" id="UP000825009"/>
    </source>
</evidence>
<dbReference type="RefSeq" id="WP_219004088.1">
    <property type="nucleotide sequence ID" value="NZ_CP079194.1"/>
</dbReference>
<evidence type="ECO:0000313" key="14">
    <source>
        <dbReference type="EMBL" id="QXT40733.1"/>
    </source>
</evidence>
<keyword evidence="3" id="KW-0597">Phosphoprotein</keyword>
<dbReference type="SMART" id="SM00911">
    <property type="entry name" value="HWE_HK"/>
    <property type="match status" value="1"/>
</dbReference>
<dbReference type="GO" id="GO:0004673">
    <property type="term" value="F:protein histidine kinase activity"/>
    <property type="evidence" value="ECO:0007669"/>
    <property type="project" value="UniProtKB-EC"/>
</dbReference>
<dbReference type="Pfam" id="PF07536">
    <property type="entry name" value="HWE_HK"/>
    <property type="match status" value="1"/>
</dbReference>
<keyword evidence="11" id="KW-0843">Virulence</keyword>
<evidence type="ECO:0000256" key="2">
    <source>
        <dbReference type="ARBA" id="ARBA00012438"/>
    </source>
</evidence>
<dbReference type="PROSITE" id="PS50113">
    <property type="entry name" value="PAC"/>
    <property type="match status" value="1"/>
</dbReference>
<dbReference type="SMART" id="SM00091">
    <property type="entry name" value="PAS"/>
    <property type="match status" value="2"/>
</dbReference>
<dbReference type="InterPro" id="IPR000700">
    <property type="entry name" value="PAS-assoc_C"/>
</dbReference>
<dbReference type="AlphaFoldDB" id="A0A8F6YBN0"/>
<comment type="catalytic activity">
    <reaction evidence="1">
        <text>ATP + protein L-histidine = ADP + protein N-phospho-L-histidine.</text>
        <dbReference type="EC" id="2.7.13.3"/>
    </reaction>
</comment>
<dbReference type="GO" id="GO:0005524">
    <property type="term" value="F:ATP binding"/>
    <property type="evidence" value="ECO:0007669"/>
    <property type="project" value="UniProtKB-KW"/>
</dbReference>
<sequence length="464" mass="51322">MTDELTLVPGAARRIISLAPCAVVLTDRDARVLYCNPRFALWCGREQGEIVGKRLSDLFDVAGRIYCDTHMLPMLYIQGFVREIQCNLKNPDGRTVPILLNGNLEMNTVTGEEEIIFTALDTTERAQYEAELRRARDGAEELAAIVESSLISVLRLDANGAIKRWNPASVRMFGLDEATAAGQSAQDLLDVSNTSDWLTPHLKEACASNETVFFKEATPDGRHLHLSVTPIPDQRSLDGTCDFSLLIRDITKQVQAEHQVDIMMRELNHRVKNNLAVVVGIARQTFRSASTKAETTKFIDRISALSAAHDLLVDNNWDSTSLTDVVKLTTGRFDGESRLSVEGPDISLPAQSVAMTALALFELMTNAIKYGALKHNGTVRLKWWIEGSETAEPRFVLTWDEQSDATITPPTREGFGRQLIETLIASELNGETTLEFAPDGLKYRLEAPYWDAATRLEAADGNAG</sequence>
<dbReference type="PROSITE" id="PS50112">
    <property type="entry name" value="PAS"/>
    <property type="match status" value="2"/>
</dbReference>
<protein>
    <recommendedName>
        <fullName evidence="2">histidine kinase</fullName>
        <ecNumber evidence="2">2.7.13.3</ecNumber>
    </recommendedName>
</protein>
<dbReference type="InterPro" id="IPR011102">
    <property type="entry name" value="Sig_transdc_His_kinase_HWE"/>
</dbReference>
<keyword evidence="15" id="KW-1185">Reference proteome</keyword>
<feature type="domain" description="PAC" evidence="13">
    <location>
        <begin position="82"/>
        <end position="134"/>
    </location>
</feature>
<keyword evidence="9" id="KW-0418">Kinase</keyword>
<proteinExistence type="predicted"/>
<dbReference type="Proteomes" id="UP000825009">
    <property type="component" value="Chromosome"/>
</dbReference>
<dbReference type="KEGG" id="gce:KYE46_05725"/>
<dbReference type="PANTHER" id="PTHR41523">
    <property type="entry name" value="TWO-COMPONENT SYSTEM SENSOR PROTEIN"/>
    <property type="match status" value="1"/>
</dbReference>
<dbReference type="EC" id="2.7.13.3" evidence="2"/>
<evidence type="ECO:0000256" key="4">
    <source>
        <dbReference type="ARBA" id="ARBA00022630"/>
    </source>
</evidence>
<dbReference type="EMBL" id="CP079194">
    <property type="protein sequence ID" value="QXT40733.1"/>
    <property type="molecule type" value="Genomic_DNA"/>
</dbReference>
<dbReference type="InterPro" id="IPR013656">
    <property type="entry name" value="PAS_4"/>
</dbReference>
<evidence type="ECO:0000259" key="13">
    <source>
        <dbReference type="PROSITE" id="PS50113"/>
    </source>
</evidence>
<evidence type="ECO:0000256" key="1">
    <source>
        <dbReference type="ARBA" id="ARBA00000085"/>
    </source>
</evidence>
<gene>
    <name evidence="14" type="ORF">KYE46_05725</name>
</gene>
<feature type="domain" description="PAS" evidence="12">
    <location>
        <begin position="138"/>
        <end position="196"/>
    </location>
</feature>
<evidence type="ECO:0000256" key="3">
    <source>
        <dbReference type="ARBA" id="ARBA00022553"/>
    </source>
</evidence>
<evidence type="ECO:0000256" key="8">
    <source>
        <dbReference type="ARBA" id="ARBA00022741"/>
    </source>
</evidence>
<name>A0A8F6YBN0_9RHOB</name>
<evidence type="ECO:0000256" key="6">
    <source>
        <dbReference type="ARBA" id="ARBA00022679"/>
    </source>
</evidence>
<keyword evidence="5" id="KW-0288">FMN</keyword>
<keyword evidence="7" id="KW-0677">Repeat</keyword>
<dbReference type="InterPro" id="IPR000014">
    <property type="entry name" value="PAS"/>
</dbReference>
<evidence type="ECO:0000256" key="11">
    <source>
        <dbReference type="ARBA" id="ARBA00023026"/>
    </source>
</evidence>
<dbReference type="Pfam" id="PF08448">
    <property type="entry name" value="PAS_4"/>
    <property type="match status" value="1"/>
</dbReference>
<evidence type="ECO:0000256" key="7">
    <source>
        <dbReference type="ARBA" id="ARBA00022737"/>
    </source>
</evidence>
<dbReference type="CDD" id="cd00130">
    <property type="entry name" value="PAS"/>
    <property type="match status" value="2"/>
</dbReference>
<feature type="domain" description="PAS" evidence="12">
    <location>
        <begin position="13"/>
        <end position="61"/>
    </location>
</feature>
<accession>A0A8F6YBN0</accession>
<reference evidence="14 15" key="1">
    <citation type="submission" date="2021-07" db="EMBL/GenBank/DDBJ databases">
        <title>A novel Jannaschia species isolated from marine dinoflagellate Ceratoperidinium margalefii.</title>
        <authorList>
            <person name="Jiang Y."/>
            <person name="Li Z."/>
        </authorList>
    </citation>
    <scope>NUCLEOTIDE SEQUENCE [LARGE SCALE GENOMIC DNA]</scope>
    <source>
        <strain evidence="14 15">J12C1-MA-4</strain>
    </source>
</reference>
<keyword evidence="4" id="KW-0285">Flavoprotein</keyword>
<organism evidence="14 15">
    <name type="scientific">Gymnodinialimonas ceratoperidinii</name>
    <dbReference type="NCBI Taxonomy" id="2856823"/>
    <lineage>
        <taxon>Bacteria</taxon>
        <taxon>Pseudomonadati</taxon>
        <taxon>Pseudomonadota</taxon>
        <taxon>Alphaproteobacteria</taxon>
        <taxon>Rhodobacterales</taxon>
        <taxon>Paracoccaceae</taxon>
        <taxon>Gymnodinialimonas</taxon>
    </lineage>
</organism>
<evidence type="ECO:0000256" key="5">
    <source>
        <dbReference type="ARBA" id="ARBA00022643"/>
    </source>
</evidence>
<keyword evidence="10" id="KW-0067">ATP-binding</keyword>
<evidence type="ECO:0000259" key="12">
    <source>
        <dbReference type="PROSITE" id="PS50112"/>
    </source>
</evidence>
<keyword evidence="8" id="KW-0547">Nucleotide-binding</keyword>